<evidence type="ECO:0000256" key="5">
    <source>
        <dbReference type="ARBA" id="ARBA00023136"/>
    </source>
</evidence>
<comment type="caution">
    <text evidence="7">The sequence shown here is derived from an EMBL/GenBank/DDBJ whole genome shotgun (WGS) entry which is preliminary data.</text>
</comment>
<dbReference type="EMBL" id="NMPM01000031">
    <property type="protein sequence ID" value="PAV26309.1"/>
    <property type="molecule type" value="Genomic_DNA"/>
</dbReference>
<keyword evidence="8" id="KW-1185">Reference proteome</keyword>
<reference evidence="7 8" key="1">
    <citation type="submission" date="2017-07" db="EMBL/GenBank/DDBJ databases">
        <title>Tamlnaduibacter salinus (Mi-7) genome sequencing.</title>
        <authorList>
            <person name="Verma A."/>
            <person name="Krishnamurthi S."/>
        </authorList>
    </citation>
    <scope>NUCLEOTIDE SEQUENCE [LARGE SCALE GENOMIC DNA]</scope>
    <source>
        <strain evidence="7 8">Mi-7</strain>
    </source>
</reference>
<protein>
    <recommendedName>
        <fullName evidence="6">Probable inorganic carbon transporter subunit DabA</fullName>
    </recommendedName>
</protein>
<feature type="binding site" evidence="6">
    <location>
        <position position="329"/>
    </location>
    <ligand>
        <name>Zn(2+)</name>
        <dbReference type="ChEBI" id="CHEBI:29105"/>
    </ligand>
</feature>
<keyword evidence="2 6" id="KW-1003">Cell membrane</keyword>
<comment type="function">
    <text evidence="6">Part of an energy-coupled inorganic carbon pump.</text>
</comment>
<evidence type="ECO:0000313" key="8">
    <source>
        <dbReference type="Proteomes" id="UP000218332"/>
    </source>
</evidence>
<feature type="binding site" evidence="6">
    <location>
        <position position="494"/>
    </location>
    <ligand>
        <name>Zn(2+)</name>
        <dbReference type="ChEBI" id="CHEBI:29105"/>
    </ligand>
</feature>
<dbReference type="Pfam" id="PF10070">
    <property type="entry name" value="DabA"/>
    <property type="match status" value="1"/>
</dbReference>
<organism evidence="7 8">
    <name type="scientific">Tamilnaduibacter salinus</name>
    <dbReference type="NCBI Taxonomy" id="1484056"/>
    <lineage>
        <taxon>Bacteria</taxon>
        <taxon>Pseudomonadati</taxon>
        <taxon>Pseudomonadota</taxon>
        <taxon>Gammaproteobacteria</taxon>
        <taxon>Pseudomonadales</taxon>
        <taxon>Marinobacteraceae</taxon>
        <taxon>Tamilnaduibacter</taxon>
    </lineage>
</organism>
<keyword evidence="4 6" id="KW-0862">Zinc</keyword>
<evidence type="ECO:0000256" key="6">
    <source>
        <dbReference type="HAMAP-Rule" id="MF_01871"/>
    </source>
</evidence>
<proteinExistence type="inferred from homology"/>
<sequence length="800" mass="88822">MSVPSLKAITEAKADTPDWQAAVTDACERIAPSWPLDQMIAVNPFWEMRDWPFTSVASRMAALNGTCCQNQAALEGQGNGSPAATETASMPEHWQNLSAQLDRNRDTAHHVGWQDEVVHQISQFCGDYFQRLDAGDFKADAQDLYHSWLQMTRADRGIAIVMEEPSLPSQFQVLPDQHEKLIVDAFNALAPRPDYASDYAHALLLDINGWSSWAAYLRWQARLHGSGEASEEDLLPGLLAIRLAWELAIWRHVQHVGGAIFAELKQRWLEQWDAWPEMLKTHEQSQTIGWRQHTEAEAAYQSRLAEKLLSKPEHPLSDDQPLKLQAAFCIDVRSEVFRRALEAQDPAIQTLGFAGFFGLPISYRPKGTGFCRPQLPGLLAPALEVTESEPAVSFSRQSLVNHSHWSQFSNAGPASFSFIESMGLAGLGRMVRKTFLGESSDNPVDQLHKGQTEFEIRQNGNLLGVKEKADLAGGILRAMTLTHQFAPTVLLVGHGSRTRNNPHAAGLDCGACGGQTGSVNVRVLAGILNDKEVREALAEQGISIPPETRFVGALHNTTTDEVDCADGVPEEIRKFLASAGAQARRERAIRLGIASENDVDSAIKKRSQDWSEVRPEWGLAGNASFIVAPRAATRHLDLGGRSFLHDYRWREDEGFSTLELIMTAPMVVTHWINLQYFMSVTDNRHYGSGNKVLHNVVGGHIGVFEGNGGDLRIGLPLQSVHDGERWVHEPLRLSVYIAAPREAIAEIAEKHKVVQELVDNDWLYLFRIDDEQTSVERFYRNDWQTVAVRSGQTGAQSGEA</sequence>
<dbReference type="InterPro" id="IPR018752">
    <property type="entry name" value="DabA"/>
</dbReference>
<dbReference type="Proteomes" id="UP000218332">
    <property type="component" value="Unassembled WGS sequence"/>
</dbReference>
<evidence type="ECO:0000256" key="4">
    <source>
        <dbReference type="ARBA" id="ARBA00022833"/>
    </source>
</evidence>
<dbReference type="GO" id="GO:0008270">
    <property type="term" value="F:zinc ion binding"/>
    <property type="evidence" value="ECO:0007669"/>
    <property type="project" value="UniProtKB-UniRule"/>
</dbReference>
<comment type="similarity">
    <text evidence="6">Belongs to the inorganic carbon transporter (TC 9.A.2) DabA family.</text>
</comment>
<comment type="subcellular location">
    <subcellularLocation>
        <location evidence="6">Cell membrane</location>
        <topology evidence="6">Peripheral membrane protein</topology>
    </subcellularLocation>
</comment>
<dbReference type="RefSeq" id="WP_095610651.1">
    <property type="nucleotide sequence ID" value="NZ_NMPM01000031.1"/>
</dbReference>
<accession>A0A2A2I3L8</accession>
<keyword evidence="3 6" id="KW-0479">Metal-binding</keyword>
<comment type="subunit">
    <text evidence="6">Forms a complex with DabB.</text>
</comment>
<dbReference type="PANTHER" id="PTHR38344">
    <property type="entry name" value="UPF0753 PROTEIN AQ_863"/>
    <property type="match status" value="1"/>
</dbReference>
<keyword evidence="5 6" id="KW-0472">Membrane</keyword>
<name>A0A2A2I3L8_9GAMM</name>
<dbReference type="PANTHER" id="PTHR38344:SF1">
    <property type="entry name" value="INORGANIC CARBON TRANSPORTER SUBUNIT DABA-RELATED"/>
    <property type="match status" value="1"/>
</dbReference>
<evidence type="ECO:0000313" key="7">
    <source>
        <dbReference type="EMBL" id="PAV26309.1"/>
    </source>
</evidence>
<feature type="binding site" evidence="6">
    <location>
        <position position="331"/>
    </location>
    <ligand>
        <name>Zn(2+)</name>
        <dbReference type="ChEBI" id="CHEBI:29105"/>
    </ligand>
</feature>
<evidence type="ECO:0000256" key="1">
    <source>
        <dbReference type="ARBA" id="ARBA00022448"/>
    </source>
</evidence>
<feature type="binding site" evidence="6">
    <location>
        <position position="509"/>
    </location>
    <ligand>
        <name>Zn(2+)</name>
        <dbReference type="ChEBI" id="CHEBI:29105"/>
    </ligand>
</feature>
<dbReference type="HAMAP" id="MF_01871">
    <property type="entry name" value="DabA"/>
    <property type="match status" value="1"/>
</dbReference>
<evidence type="ECO:0000256" key="2">
    <source>
        <dbReference type="ARBA" id="ARBA00022475"/>
    </source>
</evidence>
<keyword evidence="1 6" id="KW-0813">Transport</keyword>
<dbReference type="AlphaFoldDB" id="A0A2A2I3L8"/>
<comment type="cofactor">
    <cofactor evidence="6">
        <name>Zn(2+)</name>
        <dbReference type="ChEBI" id="CHEBI:29105"/>
    </cofactor>
</comment>
<gene>
    <name evidence="6" type="primary">dabA</name>
    <name evidence="7" type="ORF">CF392_06490</name>
</gene>
<evidence type="ECO:0000256" key="3">
    <source>
        <dbReference type="ARBA" id="ARBA00022723"/>
    </source>
</evidence>
<dbReference type="GO" id="GO:0005886">
    <property type="term" value="C:plasma membrane"/>
    <property type="evidence" value="ECO:0007669"/>
    <property type="project" value="UniProtKB-SubCell"/>
</dbReference>